<evidence type="ECO:0000256" key="4">
    <source>
        <dbReference type="ARBA" id="ARBA00022989"/>
    </source>
</evidence>
<comment type="subcellular location">
    <subcellularLocation>
        <location evidence="6">Cell inner membrane</location>
        <topology evidence="6">Multi-pass membrane protein</topology>
    </subcellularLocation>
    <subcellularLocation>
        <location evidence="1">Membrane</location>
        <topology evidence="1">Multi-pass membrane protein</topology>
    </subcellularLocation>
</comment>
<dbReference type="Proteomes" id="UP000664654">
    <property type="component" value="Unassembled WGS sequence"/>
</dbReference>
<name>A0A939IML8_9ALTE</name>
<sequence length="251" mass="27981">MSWSSLKAYFILDMKVNFREKVSIAMMLLMPAVFYLFFASFYSAPTEGAEGASFYNDYTVSFASVILLSIALMNLGPMIVISKEGGFYKRLFVTPLRMSEVWLCSILRALILFFIGYLEMILLGYFMFGELPQASLEQILIPSLISAYALLSMGFLLGALLNASVAAYNAGMILFQPMLLLSGAGFPLEMLPEWARAISYLIPFTYVVELMRLGWMGSLYNQEAILPSVVLLIVGSVCALIAARSFKHQTF</sequence>
<dbReference type="PROSITE" id="PS51012">
    <property type="entry name" value="ABC_TM2"/>
    <property type="match status" value="1"/>
</dbReference>
<feature type="transmembrane region" description="Helical" evidence="6">
    <location>
        <begin position="21"/>
        <end position="42"/>
    </location>
</feature>
<dbReference type="InterPro" id="IPR052902">
    <property type="entry name" value="ABC-2_transporter"/>
</dbReference>
<keyword evidence="4 6" id="KW-1133">Transmembrane helix</keyword>
<evidence type="ECO:0000256" key="3">
    <source>
        <dbReference type="ARBA" id="ARBA00022692"/>
    </source>
</evidence>
<feature type="transmembrane region" description="Helical" evidence="6">
    <location>
        <begin position="139"/>
        <end position="161"/>
    </location>
</feature>
<dbReference type="EMBL" id="JAFKCV010000001">
    <property type="protein sequence ID" value="MBN7823935.1"/>
    <property type="molecule type" value="Genomic_DNA"/>
</dbReference>
<dbReference type="PRINTS" id="PR00164">
    <property type="entry name" value="ABC2TRNSPORT"/>
</dbReference>
<keyword evidence="5 6" id="KW-0472">Membrane</keyword>
<dbReference type="RefSeq" id="WP_206572038.1">
    <property type="nucleotide sequence ID" value="NZ_JAFKCV010000001.1"/>
</dbReference>
<proteinExistence type="inferred from homology"/>
<keyword evidence="3 6" id="KW-0812">Transmembrane</keyword>
<protein>
    <recommendedName>
        <fullName evidence="6">Transport permease protein</fullName>
    </recommendedName>
</protein>
<dbReference type="InterPro" id="IPR013525">
    <property type="entry name" value="ABC2_TM"/>
</dbReference>
<feature type="domain" description="ABC transmembrane type-2" evidence="7">
    <location>
        <begin position="22"/>
        <end position="249"/>
    </location>
</feature>
<dbReference type="PIRSF" id="PIRSF006648">
    <property type="entry name" value="DrrB"/>
    <property type="match status" value="1"/>
</dbReference>
<evidence type="ECO:0000313" key="8">
    <source>
        <dbReference type="EMBL" id="MBN7823935.1"/>
    </source>
</evidence>
<comment type="caution">
    <text evidence="8">The sequence shown here is derived from an EMBL/GenBank/DDBJ whole genome shotgun (WGS) entry which is preliminary data.</text>
</comment>
<feature type="transmembrane region" description="Helical" evidence="6">
    <location>
        <begin position="168"/>
        <end position="188"/>
    </location>
</feature>
<evidence type="ECO:0000256" key="6">
    <source>
        <dbReference type="RuleBase" id="RU361157"/>
    </source>
</evidence>
<dbReference type="Pfam" id="PF01061">
    <property type="entry name" value="ABC2_membrane"/>
    <property type="match status" value="1"/>
</dbReference>
<dbReference type="AlphaFoldDB" id="A0A939IML8"/>
<accession>A0A939IML8</accession>
<organism evidence="8 9">
    <name type="scientific">Bowmanella dokdonensis</name>
    <dbReference type="NCBI Taxonomy" id="751969"/>
    <lineage>
        <taxon>Bacteria</taxon>
        <taxon>Pseudomonadati</taxon>
        <taxon>Pseudomonadota</taxon>
        <taxon>Gammaproteobacteria</taxon>
        <taxon>Alteromonadales</taxon>
        <taxon>Alteromonadaceae</taxon>
        <taxon>Bowmanella</taxon>
    </lineage>
</organism>
<evidence type="ECO:0000313" key="9">
    <source>
        <dbReference type="Proteomes" id="UP000664654"/>
    </source>
</evidence>
<evidence type="ECO:0000259" key="7">
    <source>
        <dbReference type="PROSITE" id="PS51012"/>
    </source>
</evidence>
<feature type="transmembrane region" description="Helical" evidence="6">
    <location>
        <begin position="62"/>
        <end position="81"/>
    </location>
</feature>
<evidence type="ECO:0000256" key="1">
    <source>
        <dbReference type="ARBA" id="ARBA00004141"/>
    </source>
</evidence>
<dbReference type="InterPro" id="IPR047817">
    <property type="entry name" value="ABC2_TM_bact-type"/>
</dbReference>
<keyword evidence="6" id="KW-1003">Cell membrane</keyword>
<dbReference type="GO" id="GO:0043190">
    <property type="term" value="C:ATP-binding cassette (ABC) transporter complex"/>
    <property type="evidence" value="ECO:0007669"/>
    <property type="project" value="InterPro"/>
</dbReference>
<gene>
    <name evidence="8" type="ORF">J0A66_01740</name>
</gene>
<feature type="transmembrane region" description="Helical" evidence="6">
    <location>
        <begin position="225"/>
        <end position="246"/>
    </location>
</feature>
<evidence type="ECO:0000256" key="2">
    <source>
        <dbReference type="ARBA" id="ARBA00007783"/>
    </source>
</evidence>
<dbReference type="InterPro" id="IPR000412">
    <property type="entry name" value="ABC_2_transport"/>
</dbReference>
<dbReference type="GO" id="GO:0140359">
    <property type="term" value="F:ABC-type transporter activity"/>
    <property type="evidence" value="ECO:0007669"/>
    <property type="project" value="InterPro"/>
</dbReference>
<keyword evidence="9" id="KW-1185">Reference proteome</keyword>
<keyword evidence="6" id="KW-0813">Transport</keyword>
<evidence type="ECO:0000256" key="5">
    <source>
        <dbReference type="ARBA" id="ARBA00023136"/>
    </source>
</evidence>
<comment type="similarity">
    <text evidence="2 6">Belongs to the ABC-2 integral membrane protein family.</text>
</comment>
<dbReference type="PANTHER" id="PTHR43027">
    <property type="entry name" value="DOXORUBICIN RESISTANCE ABC TRANSPORTER PERMEASE PROTEIN DRRC-RELATED"/>
    <property type="match status" value="1"/>
</dbReference>
<dbReference type="PANTHER" id="PTHR43027:SF1">
    <property type="entry name" value="DOXORUBICIN RESISTANCE ABC TRANSPORTER PERMEASE PROTEIN DRRC-RELATED"/>
    <property type="match status" value="1"/>
</dbReference>
<reference evidence="8" key="1">
    <citation type="submission" date="2021-03" db="EMBL/GenBank/DDBJ databases">
        <title>novel species isolated from a fishpond in China.</title>
        <authorList>
            <person name="Lu H."/>
            <person name="Cai Z."/>
        </authorList>
    </citation>
    <scope>NUCLEOTIDE SEQUENCE</scope>
    <source>
        <strain evidence="8">JCM 30855</strain>
    </source>
</reference>
<feature type="transmembrane region" description="Helical" evidence="6">
    <location>
        <begin position="101"/>
        <end position="127"/>
    </location>
</feature>